<dbReference type="AlphaFoldDB" id="A0ABD3MTT3"/>
<organism evidence="1 2">
    <name type="scientific">Stephanodiscus triporus</name>
    <dbReference type="NCBI Taxonomy" id="2934178"/>
    <lineage>
        <taxon>Eukaryota</taxon>
        <taxon>Sar</taxon>
        <taxon>Stramenopiles</taxon>
        <taxon>Ochrophyta</taxon>
        <taxon>Bacillariophyta</taxon>
        <taxon>Coscinodiscophyceae</taxon>
        <taxon>Thalassiosirophycidae</taxon>
        <taxon>Stephanodiscales</taxon>
        <taxon>Stephanodiscaceae</taxon>
        <taxon>Stephanodiscus</taxon>
    </lineage>
</organism>
<name>A0ABD3MTT3_9STRA</name>
<keyword evidence="2" id="KW-1185">Reference proteome</keyword>
<evidence type="ECO:0000313" key="1">
    <source>
        <dbReference type="EMBL" id="KAL3765637.1"/>
    </source>
</evidence>
<sequence length="245" mass="26641">MVVLSLTEKVGLSMQLRKVIIVGTIAAPLAFNCEAFVSPANNAVNDVVSGVARDASPNLNYGSDDGGIGTTGRERRRGRESYLPFSVDYGGERHPSSTSTLVSSSAWSSSKIDQPPWYVDDSVVTLVPKFKIRDGMMGMFVALMPKFVELVKANEEGTCVHYGFVGPTEDGIVICREGYTSADAVLRHLDNVCDVLNEALQYADIVDLMVQGPLIELEKLKCPLAELGPSYYPLVAGSLRSRKMW</sequence>
<accession>A0ABD3MTT3</accession>
<dbReference type="Proteomes" id="UP001530315">
    <property type="component" value="Unassembled WGS sequence"/>
</dbReference>
<reference evidence="1 2" key="1">
    <citation type="submission" date="2024-10" db="EMBL/GenBank/DDBJ databases">
        <title>Updated reference genomes for cyclostephanoid diatoms.</title>
        <authorList>
            <person name="Roberts W.R."/>
            <person name="Alverson A.J."/>
        </authorList>
    </citation>
    <scope>NUCLEOTIDE SEQUENCE [LARGE SCALE GENOMIC DNA]</scope>
    <source>
        <strain evidence="1 2">AJA276-08</strain>
    </source>
</reference>
<protein>
    <submittedName>
        <fullName evidence="1">Uncharacterized protein</fullName>
    </submittedName>
</protein>
<evidence type="ECO:0000313" key="2">
    <source>
        <dbReference type="Proteomes" id="UP001530315"/>
    </source>
</evidence>
<comment type="caution">
    <text evidence="1">The sequence shown here is derived from an EMBL/GenBank/DDBJ whole genome shotgun (WGS) entry which is preliminary data.</text>
</comment>
<gene>
    <name evidence="1" type="ORF">ACHAW5_000320</name>
</gene>
<dbReference type="EMBL" id="JALLAZ020001746">
    <property type="protein sequence ID" value="KAL3765637.1"/>
    <property type="molecule type" value="Genomic_DNA"/>
</dbReference>
<proteinExistence type="predicted"/>
<dbReference type="Gene3D" id="3.30.70.100">
    <property type="match status" value="1"/>
</dbReference>